<protein>
    <recommendedName>
        <fullName evidence="3">Ubiquitin-like domain-containing protein</fullName>
    </recommendedName>
</protein>
<dbReference type="Proteomes" id="UP000077266">
    <property type="component" value="Unassembled WGS sequence"/>
</dbReference>
<dbReference type="AlphaFoldDB" id="A0A165M7W9"/>
<proteinExistence type="predicted"/>
<evidence type="ECO:0000313" key="2">
    <source>
        <dbReference type="Proteomes" id="UP000077266"/>
    </source>
</evidence>
<gene>
    <name evidence="1" type="ORF">EXIGLDRAFT_831883</name>
</gene>
<dbReference type="OrthoDB" id="442921at2759"/>
<dbReference type="EMBL" id="KV425914">
    <property type="protein sequence ID" value="KZV98882.1"/>
    <property type="molecule type" value="Genomic_DNA"/>
</dbReference>
<dbReference type="InParanoid" id="A0A165M7W9"/>
<dbReference type="InterPro" id="IPR029071">
    <property type="entry name" value="Ubiquitin-like_domsf"/>
</dbReference>
<keyword evidence="2" id="KW-1185">Reference proteome</keyword>
<reference evidence="1 2" key="1">
    <citation type="journal article" date="2016" name="Mol. Biol. Evol.">
        <title>Comparative Genomics of Early-Diverging Mushroom-Forming Fungi Provides Insights into the Origins of Lignocellulose Decay Capabilities.</title>
        <authorList>
            <person name="Nagy L.G."/>
            <person name="Riley R."/>
            <person name="Tritt A."/>
            <person name="Adam C."/>
            <person name="Daum C."/>
            <person name="Floudas D."/>
            <person name="Sun H."/>
            <person name="Yadav J.S."/>
            <person name="Pangilinan J."/>
            <person name="Larsson K.H."/>
            <person name="Matsuura K."/>
            <person name="Barry K."/>
            <person name="Labutti K."/>
            <person name="Kuo R."/>
            <person name="Ohm R.A."/>
            <person name="Bhattacharya S.S."/>
            <person name="Shirouzu T."/>
            <person name="Yoshinaga Y."/>
            <person name="Martin F.M."/>
            <person name="Grigoriev I.V."/>
            <person name="Hibbett D.S."/>
        </authorList>
    </citation>
    <scope>NUCLEOTIDE SEQUENCE [LARGE SCALE GENOMIC DNA]</scope>
    <source>
        <strain evidence="1 2">HHB12029</strain>
    </source>
</reference>
<dbReference type="Gene3D" id="3.10.20.90">
    <property type="entry name" value="Phosphatidylinositol 3-kinase Catalytic Subunit, Chain A, domain 1"/>
    <property type="match status" value="1"/>
</dbReference>
<accession>A0A165M7W9</accession>
<evidence type="ECO:0008006" key="3">
    <source>
        <dbReference type="Google" id="ProtNLM"/>
    </source>
</evidence>
<sequence>MSQTQDEKPKLQPVLIRFILPGHPDGISVKIGPNKPMAKAIDAVCAKLQLNPKHFRFTYDGESVRADDTPAGCKMLEDEGAYTDEGIEVQGHAFQEGGC</sequence>
<name>A0A165M7W9_EXIGL</name>
<dbReference type="CDD" id="cd01763">
    <property type="entry name" value="Ubl_SUMO_like"/>
    <property type="match status" value="1"/>
</dbReference>
<organism evidence="1 2">
    <name type="scientific">Exidia glandulosa HHB12029</name>
    <dbReference type="NCBI Taxonomy" id="1314781"/>
    <lineage>
        <taxon>Eukaryota</taxon>
        <taxon>Fungi</taxon>
        <taxon>Dikarya</taxon>
        <taxon>Basidiomycota</taxon>
        <taxon>Agaricomycotina</taxon>
        <taxon>Agaricomycetes</taxon>
        <taxon>Auriculariales</taxon>
        <taxon>Exidiaceae</taxon>
        <taxon>Exidia</taxon>
    </lineage>
</organism>
<dbReference type="SUPFAM" id="SSF54236">
    <property type="entry name" value="Ubiquitin-like"/>
    <property type="match status" value="1"/>
</dbReference>
<evidence type="ECO:0000313" key="1">
    <source>
        <dbReference type="EMBL" id="KZV98882.1"/>
    </source>
</evidence>